<reference evidence="7" key="1">
    <citation type="submission" date="2010-02" db="EMBL/GenBank/DDBJ databases">
        <title>Complete sequence of Ferroglobus placidus DSM 10642.</title>
        <authorList>
            <consortium name="US DOE Joint Genome Institute"/>
            <person name="Lucas S."/>
            <person name="Copeland A."/>
            <person name="Lapidus A."/>
            <person name="Cheng J.-F."/>
            <person name="Bruce D."/>
            <person name="Goodwin L."/>
            <person name="Pitluck S."/>
            <person name="Saunders E."/>
            <person name="Brettin T."/>
            <person name="Detter J.C."/>
            <person name="Han C."/>
            <person name="Tapia R."/>
            <person name="Larimer F."/>
            <person name="Land M."/>
            <person name="Hauser L."/>
            <person name="Kyrpides N."/>
            <person name="Ivanova N."/>
            <person name="Holmes D."/>
            <person name="Lovley D."/>
            <person name="Kyrpides N."/>
            <person name="Anderson I.J."/>
            <person name="Woyke T."/>
        </authorList>
    </citation>
    <scope>NUCLEOTIDE SEQUENCE [LARGE SCALE GENOMIC DNA]</scope>
    <source>
        <strain evidence="7">DSM 10642 / AEDII12DO</strain>
    </source>
</reference>
<dbReference type="GeneID" id="8779755"/>
<dbReference type="InterPro" id="IPR050572">
    <property type="entry name" value="Fe-S_Ferredoxin"/>
</dbReference>
<dbReference type="PaxDb" id="589924-Ferp_2217"/>
<evidence type="ECO:0000259" key="5">
    <source>
        <dbReference type="PROSITE" id="PS51379"/>
    </source>
</evidence>
<keyword evidence="7" id="KW-1185">Reference proteome</keyword>
<gene>
    <name evidence="6" type="ordered locus">Ferp_2217</name>
</gene>
<dbReference type="InterPro" id="IPR017900">
    <property type="entry name" value="4Fe4S_Fe_S_CS"/>
</dbReference>
<dbReference type="PANTHER" id="PTHR43687:SF1">
    <property type="entry name" value="FERREDOXIN III"/>
    <property type="match status" value="1"/>
</dbReference>
<dbReference type="SUPFAM" id="SSF54862">
    <property type="entry name" value="4Fe-4S ferredoxins"/>
    <property type="match status" value="1"/>
</dbReference>
<dbReference type="eggNOG" id="arCOG02618">
    <property type="taxonomic scope" value="Archaea"/>
</dbReference>
<keyword evidence="4" id="KW-0411">Iron-sulfur</keyword>
<proteinExistence type="predicted"/>
<dbReference type="HOGENOM" id="CLU_142910_1_0_2"/>
<dbReference type="Gene3D" id="3.30.70.20">
    <property type="match status" value="2"/>
</dbReference>
<sequence>MIKIYREKCISCGKCEKICPSSAIKMNEFPQLAYPDKCWHCAACVKECPAKAITLLLPPHVGDQRYELLVWKDGREMVFQILFEGEVVEEKRIVVRR</sequence>
<evidence type="ECO:0000313" key="6">
    <source>
        <dbReference type="EMBL" id="ADC66343.1"/>
    </source>
</evidence>
<feature type="domain" description="4Fe-4S ferredoxin-type" evidence="5">
    <location>
        <begin position="30"/>
        <end position="58"/>
    </location>
</feature>
<dbReference type="Proteomes" id="UP000002613">
    <property type="component" value="Chromosome"/>
</dbReference>
<accession>D3S0V2</accession>
<dbReference type="EMBL" id="CP001899">
    <property type="protein sequence ID" value="ADC66343.1"/>
    <property type="molecule type" value="Genomic_DNA"/>
</dbReference>
<keyword evidence="3" id="KW-0408">Iron</keyword>
<evidence type="ECO:0000256" key="1">
    <source>
        <dbReference type="ARBA" id="ARBA00022485"/>
    </source>
</evidence>
<evidence type="ECO:0000256" key="3">
    <source>
        <dbReference type="ARBA" id="ARBA00023004"/>
    </source>
</evidence>
<dbReference type="RefSeq" id="WP_012966681.1">
    <property type="nucleotide sequence ID" value="NC_013849.1"/>
</dbReference>
<feature type="domain" description="4Fe-4S ferredoxin-type" evidence="5">
    <location>
        <begin position="1"/>
        <end position="29"/>
    </location>
</feature>
<name>D3S0V2_FERPA</name>
<dbReference type="KEGG" id="fpl:Ferp_2217"/>
<dbReference type="PANTHER" id="PTHR43687">
    <property type="entry name" value="ADENYLYLSULFATE REDUCTASE, BETA SUBUNIT"/>
    <property type="match status" value="1"/>
</dbReference>
<keyword evidence="1" id="KW-0004">4Fe-4S</keyword>
<dbReference type="AlphaFoldDB" id="D3S0V2"/>
<dbReference type="InterPro" id="IPR017896">
    <property type="entry name" value="4Fe4S_Fe-S-bd"/>
</dbReference>
<dbReference type="GO" id="GO:0046872">
    <property type="term" value="F:metal ion binding"/>
    <property type="evidence" value="ECO:0007669"/>
    <property type="project" value="UniProtKB-KW"/>
</dbReference>
<dbReference type="GO" id="GO:0016491">
    <property type="term" value="F:oxidoreductase activity"/>
    <property type="evidence" value="ECO:0007669"/>
    <property type="project" value="UniProtKB-ARBA"/>
</dbReference>
<dbReference type="PROSITE" id="PS00198">
    <property type="entry name" value="4FE4S_FER_1"/>
    <property type="match status" value="2"/>
</dbReference>
<organism evidence="6 7">
    <name type="scientific">Ferroglobus placidus (strain DSM 10642 / AEDII12DO)</name>
    <dbReference type="NCBI Taxonomy" id="589924"/>
    <lineage>
        <taxon>Archaea</taxon>
        <taxon>Methanobacteriati</taxon>
        <taxon>Methanobacteriota</taxon>
        <taxon>Archaeoglobi</taxon>
        <taxon>Archaeoglobales</taxon>
        <taxon>Archaeoglobaceae</taxon>
        <taxon>Ferroglobus</taxon>
    </lineage>
</organism>
<dbReference type="PROSITE" id="PS51379">
    <property type="entry name" value="4FE4S_FER_2"/>
    <property type="match status" value="2"/>
</dbReference>
<evidence type="ECO:0000313" key="7">
    <source>
        <dbReference type="Proteomes" id="UP000002613"/>
    </source>
</evidence>
<evidence type="ECO:0000256" key="4">
    <source>
        <dbReference type="ARBA" id="ARBA00023014"/>
    </source>
</evidence>
<dbReference type="OrthoDB" id="15347at2157"/>
<dbReference type="STRING" id="589924.Ferp_2217"/>
<dbReference type="GO" id="GO:0051539">
    <property type="term" value="F:4 iron, 4 sulfur cluster binding"/>
    <property type="evidence" value="ECO:0007669"/>
    <property type="project" value="UniProtKB-KW"/>
</dbReference>
<reference evidence="6 7" key="2">
    <citation type="journal article" date="2011" name="Stand. Genomic Sci.">
        <title>Complete genome sequence of Ferroglobus placidus AEDII12DO.</title>
        <authorList>
            <person name="Anderson I."/>
            <person name="Risso C."/>
            <person name="Holmes D."/>
            <person name="Lucas S."/>
            <person name="Copeland A."/>
            <person name="Lapidus A."/>
            <person name="Cheng J.F."/>
            <person name="Bruce D."/>
            <person name="Goodwin L."/>
            <person name="Pitluck S."/>
            <person name="Saunders E."/>
            <person name="Brettin T."/>
            <person name="Detter J.C."/>
            <person name="Han C."/>
            <person name="Tapia R."/>
            <person name="Larimer F."/>
            <person name="Land M."/>
            <person name="Hauser L."/>
            <person name="Woyke T."/>
            <person name="Lovley D."/>
            <person name="Kyrpides N."/>
            <person name="Ivanova N."/>
        </authorList>
    </citation>
    <scope>NUCLEOTIDE SEQUENCE [LARGE SCALE GENOMIC DNA]</scope>
    <source>
        <strain evidence="7">DSM 10642 / AEDII12DO</strain>
    </source>
</reference>
<dbReference type="Pfam" id="PF13187">
    <property type="entry name" value="Fer4_9"/>
    <property type="match status" value="1"/>
</dbReference>
<keyword evidence="2" id="KW-0479">Metal-binding</keyword>
<evidence type="ECO:0000256" key="2">
    <source>
        <dbReference type="ARBA" id="ARBA00022723"/>
    </source>
</evidence>
<protein>
    <submittedName>
        <fullName evidence="6">4Fe-4S ferredoxin iron-sulfur binding domain protein</fullName>
    </submittedName>
</protein>